<evidence type="ECO:0000313" key="5">
    <source>
        <dbReference type="EMBL" id="KAL1518964.1"/>
    </source>
</evidence>
<keyword evidence="3" id="KW-0472">Membrane</keyword>
<proteinExistence type="predicted"/>
<reference evidence="5 6" key="1">
    <citation type="journal article" date="2024" name="Science">
        <title>Giant polyketide synthase enzymes in the biosynthesis of giant marine polyether toxins.</title>
        <authorList>
            <person name="Fallon T.R."/>
            <person name="Shende V.V."/>
            <person name="Wierzbicki I.H."/>
            <person name="Pendleton A.L."/>
            <person name="Watervoot N.F."/>
            <person name="Auber R.P."/>
            <person name="Gonzalez D.J."/>
            <person name="Wisecaver J.H."/>
            <person name="Moore B.S."/>
        </authorList>
    </citation>
    <scope>NUCLEOTIDE SEQUENCE [LARGE SCALE GENOMIC DNA]</scope>
    <source>
        <strain evidence="5 6">12B1</strain>
    </source>
</reference>
<evidence type="ECO:0000313" key="6">
    <source>
        <dbReference type="Proteomes" id="UP001515480"/>
    </source>
</evidence>
<dbReference type="PANTHER" id="PTHR31906">
    <property type="entry name" value="PLASTID-LIPID-ASSOCIATED PROTEIN 4, CHLOROPLASTIC-RELATED"/>
    <property type="match status" value="1"/>
</dbReference>
<keyword evidence="6" id="KW-1185">Reference proteome</keyword>
<evidence type="ECO:0000256" key="2">
    <source>
        <dbReference type="ARBA" id="ARBA00022640"/>
    </source>
</evidence>
<accession>A0AB34JE88</accession>
<gene>
    <name evidence="5" type="ORF">AB1Y20_003234</name>
</gene>
<evidence type="ECO:0000256" key="3">
    <source>
        <dbReference type="SAM" id="Phobius"/>
    </source>
</evidence>
<name>A0AB34JE88_PRYPA</name>
<dbReference type="Pfam" id="PF04755">
    <property type="entry name" value="PAP_fibrillin"/>
    <property type="match status" value="1"/>
</dbReference>
<dbReference type="Proteomes" id="UP001515480">
    <property type="component" value="Unassembled WGS sequence"/>
</dbReference>
<dbReference type="AlphaFoldDB" id="A0AB34JE88"/>
<feature type="domain" description="Plastid lipid-associated protein/fibrillin conserved" evidence="4">
    <location>
        <begin position="74"/>
        <end position="247"/>
    </location>
</feature>
<keyword evidence="3" id="KW-0812">Transmembrane</keyword>
<dbReference type="InterPro" id="IPR039633">
    <property type="entry name" value="PAP"/>
</dbReference>
<dbReference type="InterPro" id="IPR006843">
    <property type="entry name" value="PAP/fibrillin_dom"/>
</dbReference>
<dbReference type="GO" id="GO:0009536">
    <property type="term" value="C:plastid"/>
    <property type="evidence" value="ECO:0007669"/>
    <property type="project" value="UniProtKB-SubCell"/>
</dbReference>
<sequence>MRSLVSMTRHQLLHRLIYPLALLVPTTLMPLSPVPLNPAHAFDATTTDPAADLLRLIPAMPFGAPATRRTIPLDVAEEIEAQVVALERQAACRHLAEDPSLSGTWLLRYTNSPEITNLAEGLPLGFALGRTYQPIDISRGYFENQGAIEHVLGLARASTCVVGDVSVAPANTRNAAGTLDVAGNRVFVDFRRIVFSIDELLGQKMSGLRKVVVPRNDPNAARPSNDITYLSAGVRLTRGGDDSIFVFTREAVERPLLSVDERERLFSEGGAGATTGLGVAEKSAPPEFRKLLGRRQDTVGHDISGRRTN</sequence>
<evidence type="ECO:0000259" key="4">
    <source>
        <dbReference type="Pfam" id="PF04755"/>
    </source>
</evidence>
<organism evidence="5 6">
    <name type="scientific">Prymnesium parvum</name>
    <name type="common">Toxic golden alga</name>
    <dbReference type="NCBI Taxonomy" id="97485"/>
    <lineage>
        <taxon>Eukaryota</taxon>
        <taxon>Haptista</taxon>
        <taxon>Haptophyta</taxon>
        <taxon>Prymnesiophyceae</taxon>
        <taxon>Prymnesiales</taxon>
        <taxon>Prymnesiaceae</taxon>
        <taxon>Prymnesium</taxon>
    </lineage>
</organism>
<comment type="subcellular location">
    <subcellularLocation>
        <location evidence="1">Plastid</location>
    </subcellularLocation>
</comment>
<protein>
    <recommendedName>
        <fullName evidence="4">Plastid lipid-associated protein/fibrillin conserved domain-containing protein</fullName>
    </recommendedName>
</protein>
<comment type="caution">
    <text evidence="5">The sequence shown here is derived from an EMBL/GenBank/DDBJ whole genome shotgun (WGS) entry which is preliminary data.</text>
</comment>
<keyword evidence="2" id="KW-0934">Plastid</keyword>
<dbReference type="EMBL" id="JBGBPQ010000010">
    <property type="protein sequence ID" value="KAL1518964.1"/>
    <property type="molecule type" value="Genomic_DNA"/>
</dbReference>
<keyword evidence="3" id="KW-1133">Transmembrane helix</keyword>
<evidence type="ECO:0000256" key="1">
    <source>
        <dbReference type="ARBA" id="ARBA00004474"/>
    </source>
</evidence>
<feature type="transmembrane region" description="Helical" evidence="3">
    <location>
        <begin position="12"/>
        <end position="31"/>
    </location>
</feature>